<dbReference type="Gene3D" id="3.40.640.10">
    <property type="entry name" value="Type I PLP-dependent aspartate aminotransferase-like (Major domain)"/>
    <property type="match status" value="1"/>
</dbReference>
<dbReference type="PROSITE" id="PS00600">
    <property type="entry name" value="AA_TRANSFER_CLASS_3"/>
    <property type="match status" value="1"/>
</dbReference>
<evidence type="ECO:0000256" key="3">
    <source>
        <dbReference type="ARBA" id="ARBA00022679"/>
    </source>
</evidence>
<dbReference type="GO" id="GO:0030170">
    <property type="term" value="F:pyridoxal phosphate binding"/>
    <property type="evidence" value="ECO:0007669"/>
    <property type="project" value="InterPro"/>
</dbReference>
<dbReference type="GO" id="GO:0042802">
    <property type="term" value="F:identical protein binding"/>
    <property type="evidence" value="ECO:0007669"/>
    <property type="project" value="TreeGrafter"/>
</dbReference>
<feature type="binding site" evidence="5">
    <location>
        <begin position="109"/>
        <end position="110"/>
    </location>
    <ligand>
        <name>pyridoxal 5'-phosphate</name>
        <dbReference type="ChEBI" id="CHEBI:597326"/>
    </ligand>
</feature>
<evidence type="ECO:0000256" key="4">
    <source>
        <dbReference type="ARBA" id="ARBA00022898"/>
    </source>
</evidence>
<dbReference type="CDD" id="cd00610">
    <property type="entry name" value="OAT_like"/>
    <property type="match status" value="1"/>
</dbReference>
<dbReference type="FunFam" id="3.40.640.10:FF:000004">
    <property type="entry name" value="Acetylornithine aminotransferase"/>
    <property type="match status" value="1"/>
</dbReference>
<dbReference type="HAMAP" id="MF_01107">
    <property type="entry name" value="ArgD_aminotrans_3"/>
    <property type="match status" value="1"/>
</dbReference>
<evidence type="ECO:0000256" key="2">
    <source>
        <dbReference type="ARBA" id="ARBA00022605"/>
    </source>
</evidence>
<keyword evidence="3 5" id="KW-0808">Transferase</keyword>
<protein>
    <recommendedName>
        <fullName evidence="5">Acetylornithine aminotransferase</fullName>
        <shortName evidence="5">ACOAT</shortName>
        <ecNumber evidence="5">2.6.1.11</ecNumber>
    </recommendedName>
</protein>
<dbReference type="AlphaFoldDB" id="E3PR44"/>
<dbReference type="SUPFAM" id="SSF53383">
    <property type="entry name" value="PLP-dependent transferases"/>
    <property type="match status" value="1"/>
</dbReference>
<dbReference type="eggNOG" id="COG4992">
    <property type="taxonomic scope" value="Bacteria"/>
</dbReference>
<dbReference type="InterPro" id="IPR015421">
    <property type="entry name" value="PyrdxlP-dep_Trfase_major"/>
</dbReference>
<comment type="subcellular location">
    <subcellularLocation>
        <location evidence="5">Cytoplasm</location>
    </subcellularLocation>
</comment>
<dbReference type="InterPro" id="IPR004636">
    <property type="entry name" value="AcOrn/SuccOrn_fam"/>
</dbReference>
<keyword evidence="7" id="KW-1185">Reference proteome</keyword>
<dbReference type="Gene3D" id="3.90.1150.10">
    <property type="entry name" value="Aspartate Aminotransferase, domain 1"/>
    <property type="match status" value="1"/>
</dbReference>
<keyword evidence="2 5" id="KW-0028">Amino-acid biosynthesis</keyword>
<feature type="binding site" evidence="5">
    <location>
        <position position="284"/>
    </location>
    <ligand>
        <name>N(2)-acetyl-L-ornithine</name>
        <dbReference type="ChEBI" id="CHEBI:57805"/>
    </ligand>
</feature>
<gene>
    <name evidence="6" type="primary">astC</name>
    <name evidence="5" type="synonym">argD</name>
    <name evidence="6" type="ordered locus">CLOST_0136</name>
</gene>
<dbReference type="KEGG" id="cst:CLOST_0136"/>
<dbReference type="EC" id="2.6.1.11" evidence="5"/>
<organism evidence="6 7">
    <name type="scientific">Acetoanaerobium sticklandii (strain ATCC 12662 / DSM 519 / JCM 1433 / CCUG 9281 / NCIMB 10654 / HF)</name>
    <name type="common">Clostridium sticklandii</name>
    <dbReference type="NCBI Taxonomy" id="499177"/>
    <lineage>
        <taxon>Bacteria</taxon>
        <taxon>Bacillati</taxon>
        <taxon>Bacillota</taxon>
        <taxon>Clostridia</taxon>
        <taxon>Peptostreptococcales</taxon>
        <taxon>Filifactoraceae</taxon>
        <taxon>Acetoanaerobium</taxon>
    </lineage>
</organism>
<evidence type="ECO:0000313" key="7">
    <source>
        <dbReference type="Proteomes" id="UP000007041"/>
    </source>
</evidence>
<comment type="catalytic activity">
    <reaction evidence="5">
        <text>N(2)-acetyl-L-ornithine + 2-oxoglutarate = N-acetyl-L-glutamate 5-semialdehyde + L-glutamate</text>
        <dbReference type="Rhea" id="RHEA:18049"/>
        <dbReference type="ChEBI" id="CHEBI:16810"/>
        <dbReference type="ChEBI" id="CHEBI:29123"/>
        <dbReference type="ChEBI" id="CHEBI:29985"/>
        <dbReference type="ChEBI" id="CHEBI:57805"/>
        <dbReference type="EC" id="2.6.1.11"/>
    </reaction>
</comment>
<dbReference type="NCBIfam" id="NF002325">
    <property type="entry name" value="PRK01278.1"/>
    <property type="match status" value="1"/>
</dbReference>
<dbReference type="InterPro" id="IPR050103">
    <property type="entry name" value="Class-III_PLP-dep_AT"/>
</dbReference>
<comment type="pathway">
    <text evidence="5">Amino-acid biosynthesis; L-arginine biosynthesis; N(2)-acetyl-L-ornithine from L-glutamate: step 4/4.</text>
</comment>
<comment type="subunit">
    <text evidence="5">Homodimer.</text>
</comment>
<dbReference type="Proteomes" id="UP000007041">
    <property type="component" value="Chromosome"/>
</dbReference>
<keyword evidence="1 5" id="KW-0032">Aminotransferase</keyword>
<comment type="miscellaneous">
    <text evidence="5">May also have succinyldiaminopimelate aminotransferase activity, thus carrying out the corresponding step in lysine biosynthesis.</text>
</comment>
<dbReference type="InterPro" id="IPR005814">
    <property type="entry name" value="Aminotrans_3"/>
</dbReference>
<dbReference type="UniPathway" id="UPA00068">
    <property type="reaction ID" value="UER00109"/>
</dbReference>
<dbReference type="InterPro" id="IPR015424">
    <property type="entry name" value="PyrdxlP-dep_Trfase"/>
</dbReference>
<dbReference type="PIRSF" id="PIRSF000521">
    <property type="entry name" value="Transaminase_4ab_Lys_Orn"/>
    <property type="match status" value="1"/>
</dbReference>
<feature type="modified residue" description="N6-(pyridoxal phosphate)lysine" evidence="5">
    <location>
        <position position="256"/>
    </location>
</feature>
<keyword evidence="4 5" id="KW-0663">Pyridoxal phosphate</keyword>
<evidence type="ECO:0000256" key="5">
    <source>
        <dbReference type="HAMAP-Rule" id="MF_01107"/>
    </source>
</evidence>
<keyword evidence="5" id="KW-0963">Cytoplasm</keyword>
<dbReference type="NCBIfam" id="TIGR00707">
    <property type="entry name" value="argD"/>
    <property type="match status" value="1"/>
</dbReference>
<dbReference type="HOGENOM" id="CLU_016922_10_1_9"/>
<feature type="binding site" evidence="5">
    <location>
        <begin position="227"/>
        <end position="230"/>
    </location>
    <ligand>
        <name>pyridoxal 5'-phosphate</name>
        <dbReference type="ChEBI" id="CHEBI:597326"/>
    </ligand>
</feature>
<evidence type="ECO:0000256" key="1">
    <source>
        <dbReference type="ARBA" id="ARBA00022576"/>
    </source>
</evidence>
<dbReference type="GO" id="GO:0003992">
    <property type="term" value="F:N2-acetyl-L-ornithine:2-oxoglutarate 5-aminotransferase activity"/>
    <property type="evidence" value="ECO:0007669"/>
    <property type="project" value="UniProtKB-UniRule"/>
</dbReference>
<accession>E3PR44</accession>
<sequence length="404" mass="44196">MKGAVNIQNIIDEGQKYLMSNYGRFPISFSHGEGCRVYDYNQREYIDFLGGVAVNILGYNNKKLNDAIATQSQKLIHISNYFWIDTQVKLAKLLVENSFDGKAFFCNSGAEANEGAVKLARKYAYRKYGIQKNEVIAMTGSFHGRTLATLNLTDNPKYKEGFGPHPEGFKFAKFNDIDSFKQVLTKNTCAVIFEPIQGEGGITPIDSDFIKKVSELCKQNDVLLIADEIQTGMGRTGKLFGYQHHDITPDIMTVAKGLAGGCAIGAVIAKVEVADAFQSGDHGSTFGGNPLACAAGVATLETILDDELAENAEKIGEYFKLKLQYLSQKYSVVKAVRGHGLMLGLELSIPGAAVVQKALYKGFLINCTATNVLRFIPPLIIGTSEIDLLIEILSEIFEELELAA</sequence>
<dbReference type="Pfam" id="PF00202">
    <property type="entry name" value="Aminotran_3"/>
    <property type="match status" value="1"/>
</dbReference>
<reference evidence="7" key="1">
    <citation type="journal article" date="2010" name="BMC Genomics">
        <title>Clostridium sticklandii, a specialist in amino acid degradation:revisiting its metabolism through its genome sequence.</title>
        <authorList>
            <person name="Fonknechten N."/>
            <person name="Chaussonnerie S."/>
            <person name="Tricot S."/>
            <person name="Lajus A."/>
            <person name="Andreesen J.R."/>
            <person name="Perchat N."/>
            <person name="Pelletier E."/>
            <person name="Gouyvenoux M."/>
            <person name="Barbe V."/>
            <person name="Salanoubat M."/>
            <person name="Le Paslier D."/>
            <person name="Weissenbach J."/>
            <person name="Cohen G.N."/>
            <person name="Kreimeyer A."/>
        </authorList>
    </citation>
    <scope>NUCLEOTIDE SEQUENCE [LARGE SCALE GENOMIC DNA]</scope>
    <source>
        <strain evidence="7">ATCC 12662 / DSM 519 / JCM 1433 / CCUG 9281 / NCIMB 10654 / HF</strain>
    </source>
</reference>
<name>E3PR44_ACESD</name>
<dbReference type="InterPro" id="IPR049704">
    <property type="entry name" value="Aminotrans_3_PPA_site"/>
</dbReference>
<keyword evidence="5" id="KW-0055">Arginine biosynthesis</keyword>
<dbReference type="GO" id="GO:0005737">
    <property type="term" value="C:cytoplasm"/>
    <property type="evidence" value="ECO:0007669"/>
    <property type="project" value="UniProtKB-SubCell"/>
</dbReference>
<dbReference type="EMBL" id="FP565809">
    <property type="protein sequence ID" value="CBH20266.1"/>
    <property type="molecule type" value="Genomic_DNA"/>
</dbReference>
<dbReference type="STRING" id="1511.CLOST_0136"/>
<dbReference type="GO" id="GO:0006526">
    <property type="term" value="P:L-arginine biosynthetic process"/>
    <property type="evidence" value="ECO:0007669"/>
    <property type="project" value="UniProtKB-UniRule"/>
</dbReference>
<feature type="binding site" evidence="5">
    <location>
        <position position="145"/>
    </location>
    <ligand>
        <name>N(2)-acetyl-L-ornithine</name>
        <dbReference type="ChEBI" id="CHEBI:57805"/>
    </ligand>
</feature>
<comment type="cofactor">
    <cofactor evidence="5">
        <name>pyridoxal 5'-phosphate</name>
        <dbReference type="ChEBI" id="CHEBI:597326"/>
    </cofactor>
    <text evidence="5">Binds 1 pyridoxal phosphate per subunit.</text>
</comment>
<evidence type="ECO:0000313" key="6">
    <source>
        <dbReference type="EMBL" id="CBH20266.1"/>
    </source>
</evidence>
<dbReference type="InterPro" id="IPR015422">
    <property type="entry name" value="PyrdxlP-dep_Trfase_small"/>
</dbReference>
<proteinExistence type="inferred from homology"/>
<feature type="binding site" evidence="5">
    <location>
        <position position="142"/>
    </location>
    <ligand>
        <name>pyridoxal 5'-phosphate</name>
        <dbReference type="ChEBI" id="CHEBI:597326"/>
    </ligand>
</feature>
<comment type="similarity">
    <text evidence="5">Belongs to the class-III pyridoxal-phosphate-dependent aminotransferase family. ArgD subfamily.</text>
</comment>
<feature type="binding site" evidence="5">
    <location>
        <position position="285"/>
    </location>
    <ligand>
        <name>pyridoxal 5'-phosphate</name>
        <dbReference type="ChEBI" id="CHEBI:597326"/>
    </ligand>
</feature>
<dbReference type="PANTHER" id="PTHR11986">
    <property type="entry name" value="AMINOTRANSFERASE CLASS III"/>
    <property type="match status" value="1"/>
</dbReference>
<dbReference type="PANTHER" id="PTHR11986:SF79">
    <property type="entry name" value="ACETYLORNITHINE AMINOTRANSFERASE, MITOCHONDRIAL"/>
    <property type="match status" value="1"/>
</dbReference>